<reference evidence="2" key="1">
    <citation type="submission" date="2021-01" db="EMBL/GenBank/DDBJ databases">
        <authorList>
            <consortium name="Genoscope - CEA"/>
            <person name="William W."/>
        </authorList>
    </citation>
    <scope>NUCLEOTIDE SEQUENCE</scope>
</reference>
<proteinExistence type="predicted"/>
<dbReference type="Proteomes" id="UP001295469">
    <property type="component" value="Chromosome A08"/>
</dbReference>
<protein>
    <submittedName>
        <fullName evidence="2">(rape) hypothetical protein</fullName>
    </submittedName>
</protein>
<evidence type="ECO:0000256" key="1">
    <source>
        <dbReference type="SAM" id="Phobius"/>
    </source>
</evidence>
<keyword evidence="1" id="KW-0472">Membrane</keyword>
<name>A0A817A5N5_BRANA</name>
<sequence length="108" mass="13138">MWLLEQMIIVFTYEKNMETHLRNFDSKYLCMSDVKIIFLLVFFFFLLSSSFLNHVKWTVYCLFPRAAAEFAWLKLMHNLKIITKIKNMPQQVLFTHVVCFLSWLYLQK</sequence>
<feature type="non-terminal residue" evidence="2">
    <location>
        <position position="108"/>
    </location>
</feature>
<keyword evidence="1" id="KW-0812">Transmembrane</keyword>
<evidence type="ECO:0000313" key="2">
    <source>
        <dbReference type="EMBL" id="CAF2228142.1"/>
    </source>
</evidence>
<gene>
    <name evidence="2" type="ORF">DARMORV10_A08P10050.1</name>
</gene>
<dbReference type="EMBL" id="HG994362">
    <property type="protein sequence ID" value="CAF2228142.1"/>
    <property type="molecule type" value="Genomic_DNA"/>
</dbReference>
<organism evidence="2">
    <name type="scientific">Brassica napus</name>
    <name type="common">Rape</name>
    <dbReference type="NCBI Taxonomy" id="3708"/>
    <lineage>
        <taxon>Eukaryota</taxon>
        <taxon>Viridiplantae</taxon>
        <taxon>Streptophyta</taxon>
        <taxon>Embryophyta</taxon>
        <taxon>Tracheophyta</taxon>
        <taxon>Spermatophyta</taxon>
        <taxon>Magnoliopsida</taxon>
        <taxon>eudicotyledons</taxon>
        <taxon>Gunneridae</taxon>
        <taxon>Pentapetalae</taxon>
        <taxon>rosids</taxon>
        <taxon>malvids</taxon>
        <taxon>Brassicales</taxon>
        <taxon>Brassicaceae</taxon>
        <taxon>Brassiceae</taxon>
        <taxon>Brassica</taxon>
    </lineage>
</organism>
<dbReference type="AlphaFoldDB" id="A0A817A5N5"/>
<feature type="transmembrane region" description="Helical" evidence="1">
    <location>
        <begin position="34"/>
        <end position="51"/>
    </location>
</feature>
<accession>A0A817A5N5</accession>
<keyword evidence="1" id="KW-1133">Transmembrane helix</keyword>